<name>A0A9K3D8C8_9EUKA</name>
<evidence type="ECO:0000313" key="2">
    <source>
        <dbReference type="EMBL" id="GIQ90497.1"/>
    </source>
</evidence>
<accession>A0A9K3D8C8</accession>
<dbReference type="Gene3D" id="1.20.140.100">
    <property type="entry name" value="Dynein heavy chain, N-terminal domain 2"/>
    <property type="match status" value="1"/>
</dbReference>
<dbReference type="InterPro" id="IPR026983">
    <property type="entry name" value="DHC"/>
</dbReference>
<dbReference type="PANTHER" id="PTHR45703:SF1">
    <property type="entry name" value="DYNEINS HEAVY CHAIN"/>
    <property type="match status" value="1"/>
</dbReference>
<dbReference type="PANTHER" id="PTHR45703">
    <property type="entry name" value="DYNEIN HEAVY CHAIN"/>
    <property type="match status" value="1"/>
</dbReference>
<dbReference type="FunFam" id="1.20.140.100:FF:000004">
    <property type="entry name" value="Dynein axonemal heavy chain 6"/>
    <property type="match status" value="1"/>
</dbReference>
<dbReference type="InterPro" id="IPR042228">
    <property type="entry name" value="Dynein_linker_3"/>
</dbReference>
<dbReference type="GO" id="GO:0051959">
    <property type="term" value="F:dynein light intermediate chain binding"/>
    <property type="evidence" value="ECO:0007669"/>
    <property type="project" value="InterPro"/>
</dbReference>
<dbReference type="Proteomes" id="UP000265618">
    <property type="component" value="Unassembled WGS sequence"/>
</dbReference>
<dbReference type="GO" id="GO:0030286">
    <property type="term" value="C:dynein complex"/>
    <property type="evidence" value="ECO:0007669"/>
    <property type="project" value="InterPro"/>
</dbReference>
<evidence type="ECO:0000313" key="3">
    <source>
        <dbReference type="Proteomes" id="UP000265618"/>
    </source>
</evidence>
<dbReference type="EMBL" id="BDIP01006255">
    <property type="protein sequence ID" value="GIQ90497.1"/>
    <property type="molecule type" value="Genomic_DNA"/>
</dbReference>
<keyword evidence="3" id="KW-1185">Reference proteome</keyword>
<feature type="non-terminal residue" evidence="2">
    <location>
        <position position="1"/>
    </location>
</feature>
<comment type="caution">
    <text evidence="2">The sequence shown here is derived from an EMBL/GenBank/DDBJ whole genome shotgun (WGS) entry which is preliminary data.</text>
</comment>
<dbReference type="AlphaFoldDB" id="A0A9K3D8C8"/>
<dbReference type="GO" id="GO:0045505">
    <property type="term" value="F:dynein intermediate chain binding"/>
    <property type="evidence" value="ECO:0007669"/>
    <property type="project" value="InterPro"/>
</dbReference>
<sequence length="162" mass="18677">DSGAYVIRGVDEVLQLLDDHIVVTQAMRGSPYIKPFANRVIEWENRLNGIQDVIDRWLACQRLWVYLEPIFSSADIQVQMPTDYKNFSDVDTFWHSASKETLQSPSVMTVTLKANLLEDLTEACDKLEVINKNLAQYLGTKRMAFPRFFFLSNDELLEILSQ</sequence>
<dbReference type="Pfam" id="PF08393">
    <property type="entry name" value="DHC_N2"/>
    <property type="match status" value="1"/>
</dbReference>
<organism evidence="2 3">
    <name type="scientific">Kipferlia bialata</name>
    <dbReference type="NCBI Taxonomy" id="797122"/>
    <lineage>
        <taxon>Eukaryota</taxon>
        <taxon>Metamonada</taxon>
        <taxon>Carpediemonas-like organisms</taxon>
        <taxon>Kipferlia</taxon>
    </lineage>
</organism>
<gene>
    <name evidence="2" type="ORF">KIPB_013311</name>
</gene>
<dbReference type="OrthoDB" id="447173at2759"/>
<dbReference type="Gene3D" id="3.20.180.20">
    <property type="entry name" value="Dynein heavy chain, N-terminal domain 2"/>
    <property type="match status" value="1"/>
</dbReference>
<reference evidence="2 3" key="1">
    <citation type="journal article" date="2018" name="PLoS ONE">
        <title>The draft genome of Kipferlia bialata reveals reductive genome evolution in fornicate parasites.</title>
        <authorList>
            <person name="Tanifuji G."/>
            <person name="Takabayashi S."/>
            <person name="Kume K."/>
            <person name="Takagi M."/>
            <person name="Nakayama T."/>
            <person name="Kamikawa R."/>
            <person name="Inagaki Y."/>
            <person name="Hashimoto T."/>
        </authorList>
    </citation>
    <scope>NUCLEOTIDE SEQUENCE [LARGE SCALE GENOMIC DNA]</scope>
    <source>
        <strain evidence="2">NY0173</strain>
    </source>
</reference>
<dbReference type="InterPro" id="IPR013602">
    <property type="entry name" value="Dynein_heavy_linker"/>
</dbReference>
<proteinExistence type="predicted"/>
<dbReference type="InterPro" id="IPR042222">
    <property type="entry name" value="Dynein_2_N"/>
</dbReference>
<evidence type="ECO:0000259" key="1">
    <source>
        <dbReference type="Pfam" id="PF08393"/>
    </source>
</evidence>
<feature type="non-terminal residue" evidence="2">
    <location>
        <position position="162"/>
    </location>
</feature>
<dbReference type="GO" id="GO:0007018">
    <property type="term" value="P:microtubule-based movement"/>
    <property type="evidence" value="ECO:0007669"/>
    <property type="project" value="InterPro"/>
</dbReference>
<feature type="domain" description="Dynein heavy chain linker" evidence="1">
    <location>
        <begin position="3"/>
        <end position="162"/>
    </location>
</feature>
<protein>
    <submittedName>
        <fullName evidence="2">Dynein heavy chain</fullName>
    </submittedName>
</protein>